<evidence type="ECO:0000256" key="7">
    <source>
        <dbReference type="ARBA" id="ARBA00022723"/>
    </source>
</evidence>
<evidence type="ECO:0000256" key="12">
    <source>
        <dbReference type="ARBA" id="ARBA00023242"/>
    </source>
</evidence>
<keyword evidence="5 13" id="KW-0808">Transferase</keyword>
<dbReference type="Pfam" id="PF16589">
    <property type="entry name" value="BRCT_2"/>
    <property type="match status" value="1"/>
</dbReference>
<dbReference type="InterPro" id="IPR017961">
    <property type="entry name" value="DNA_pol_Y-fam_little_finger"/>
</dbReference>
<dbReference type="InterPro" id="IPR043502">
    <property type="entry name" value="DNA/RNA_pol_sf"/>
</dbReference>
<comment type="subcellular location">
    <subcellularLocation>
        <location evidence="1 13">Nucleus</location>
    </subcellularLocation>
</comment>
<dbReference type="Gene3D" id="3.30.70.270">
    <property type="match status" value="2"/>
</dbReference>
<dbReference type="InterPro" id="IPR025527">
    <property type="entry name" value="HUWE1/Rev1_UBM"/>
</dbReference>
<accession>A0ABP1PBX9</accession>
<keyword evidence="6 13" id="KW-0548">Nucleotidyltransferase</keyword>
<sequence length="1125" mass="127513">MSKKKKGENWGENGFEDWGGYMAAKQAKLEEQFKEEANNEVQTSNIFQGIAIFVNGYTDPTADELRRLMISHGGLYHHYMRPKATTHVIASNLPYSKILLYRKSQNPIPICKPNWIIDSIKAGRVLNFQHYLLYSHCTDVQPQLKYVVKDKEEKINTTSFQNNLAVDNEVNILKDDNKNDAARQTCMNQNTTNPVVPMSSRDAHSTKNSEFISEFYNHSRLHHIATMGTIFKDYVNELRDKNNGQFPDLTKLKALKDFRLNKSVFDPELSYNIEPFDLQEENRVGISQDSIIMHIDMDCFFVSVGLRDRPDLKGLPVAVTHAKGNKNPASNNKQTLDSNINKDDEHGSLSEIASCSYEARKVGVKNGMFLGEALKICPNLKTISYNFEGYTEVSYMLYYTVASYTLDIEAVSCDEMYADCTKILQESGLTPMEFATIIRQEIKEKTGCPVSTGFGSNKLLARLATRKAKPDGQFHIQQDNINDCISTLNVQDLPGVGWTTAHKLNNINVQTCAELQTVSLATLQKEFGKKTGEILYNMCRGIDNSKLSLEHVRKSVSAEVNYGIRFESNDDAIDFLKNLSREVCNRLNKANAKGRCITLKLLIRAKEAPKETEKFMGHGLCDYMTKSKNLIASIDDVDIITKEVITLWNQMQKPPEDARGIGIQISRLEILKNKSRYATITNFINKNKQNDKINPSSSEISKSNEAQPLPNSNIVASVSENATVSNEEKLHIPPEINESVFSELPEEIRNEILNDNKSKILVESKKDQETDNAQKSNKKHVQTRQENFFKQTKGGISRPAKVEMPSIKEIDMSVLIELPEDIRNEILNEYSVRKNQDQTNVNTNENNACTSSTSNAAPVGINHDDQNISFSQVDPEFLAALPDDLKHDVQMYCTAKKTELCSKTRKDEINHNTGSTKTEDAKQNKKMEQNVKNKNTGKNGKSTHCRNKKKNVQTGSKTKKNVNVNTKCGIIPSVQRIESIDDQITADVAEAILSHNRTISEDNENTNQHQDSLINLVNRLLNLPLEQVKMQIQLWIANSKVVNEVDFLSLATFLSMLPEKKRIEDLHVLLKTMHRCMTKTGNCIWHRTYRKTVKYVQHYMQIEYNSNLMVPPIKCNLLQCNSDVM</sequence>
<keyword evidence="8 13" id="KW-0227">DNA damage</keyword>
<evidence type="ECO:0000313" key="18">
    <source>
        <dbReference type="Proteomes" id="UP001642520"/>
    </source>
</evidence>
<dbReference type="CDD" id="cd01701">
    <property type="entry name" value="PolY_Rev1"/>
    <property type="match status" value="1"/>
</dbReference>
<dbReference type="Gene3D" id="6.10.250.1490">
    <property type="match status" value="1"/>
</dbReference>
<keyword evidence="9" id="KW-0460">Magnesium</keyword>
<evidence type="ECO:0000256" key="6">
    <source>
        <dbReference type="ARBA" id="ARBA00022695"/>
    </source>
</evidence>
<evidence type="ECO:0000256" key="13">
    <source>
        <dbReference type="PIRNR" id="PIRNR036573"/>
    </source>
</evidence>
<gene>
    <name evidence="17" type="ORF">XYLVIOL_LOCUS10167</name>
</gene>
<dbReference type="InterPro" id="IPR001126">
    <property type="entry name" value="UmuC"/>
</dbReference>
<dbReference type="CDD" id="cd12145">
    <property type="entry name" value="Rev1_C"/>
    <property type="match status" value="1"/>
</dbReference>
<evidence type="ECO:0000259" key="15">
    <source>
        <dbReference type="PROSITE" id="PS50172"/>
    </source>
</evidence>
<feature type="domain" description="UmuC" evidence="16">
    <location>
        <begin position="292"/>
        <end position="497"/>
    </location>
</feature>
<evidence type="ECO:0000313" key="17">
    <source>
        <dbReference type="EMBL" id="CAL7950755.1"/>
    </source>
</evidence>
<dbReference type="PROSITE" id="PS50172">
    <property type="entry name" value="BRCT"/>
    <property type="match status" value="1"/>
</dbReference>
<evidence type="ECO:0000259" key="16">
    <source>
        <dbReference type="PROSITE" id="PS50173"/>
    </source>
</evidence>
<dbReference type="InterPro" id="IPR043128">
    <property type="entry name" value="Rev_trsase/Diguanyl_cyclase"/>
</dbReference>
<evidence type="ECO:0000256" key="5">
    <source>
        <dbReference type="ARBA" id="ARBA00022679"/>
    </source>
</evidence>
<reference evidence="17 18" key="1">
    <citation type="submission" date="2024-08" db="EMBL/GenBank/DDBJ databases">
        <authorList>
            <person name="Will J Nash"/>
            <person name="Angela Man"/>
            <person name="Seanna McTaggart"/>
            <person name="Kendall Baker"/>
            <person name="Tom Barker"/>
            <person name="Leah Catchpole"/>
            <person name="Alex Durrant"/>
            <person name="Karim Gharbi"/>
            <person name="Naomi Irish"/>
            <person name="Gemy Kaithakottil"/>
            <person name="Debby Ku"/>
            <person name="Aaliyah Providence"/>
            <person name="Felix Shaw"/>
            <person name="David Swarbreck"/>
            <person name="Chris Watkins"/>
            <person name="Ann M. McCartney"/>
            <person name="Giulio Formenti"/>
            <person name="Alice Mouton"/>
            <person name="Noel Vella"/>
            <person name="Bjorn M von Reumont"/>
            <person name="Adriana Vella"/>
            <person name="Wilfried Haerty"/>
        </authorList>
    </citation>
    <scope>NUCLEOTIDE SEQUENCE [LARGE SCALE GENOMIC DNA]</scope>
</reference>
<evidence type="ECO:0000256" key="3">
    <source>
        <dbReference type="ARBA" id="ARBA00020399"/>
    </source>
</evidence>
<comment type="function">
    <text evidence="13">Deoxycytidyl transferase involved in DNA repair. Transfers a dCMP residue from dCTP to the 3'-end of a DNA primer in a template-dependent reaction. May assist in the first step in the bypass of abasic lesions by the insertion of a nucleotide opposite the lesion. Required for normal induction of mutations by physical and chemical agents.</text>
</comment>
<dbReference type="Proteomes" id="UP001642520">
    <property type="component" value="Unassembled WGS sequence"/>
</dbReference>
<comment type="similarity">
    <text evidence="2 13">Belongs to the DNA polymerase type-Y family.</text>
</comment>
<feature type="compositionally biased region" description="Basic and acidic residues" evidence="14">
    <location>
        <begin position="917"/>
        <end position="931"/>
    </location>
</feature>
<evidence type="ECO:0000256" key="9">
    <source>
        <dbReference type="ARBA" id="ARBA00022842"/>
    </source>
</evidence>
<dbReference type="Gene3D" id="1.20.58.1280">
    <property type="entry name" value="DNA repair protein Rev1, C-terminal domain"/>
    <property type="match status" value="1"/>
</dbReference>
<dbReference type="Gene3D" id="3.40.1170.60">
    <property type="match status" value="1"/>
</dbReference>
<dbReference type="Pfam" id="PF14377">
    <property type="entry name" value="UBM"/>
    <property type="match status" value="3"/>
</dbReference>
<dbReference type="PANTHER" id="PTHR45990">
    <property type="entry name" value="DNA REPAIR PROTEIN REV1"/>
    <property type="match status" value="1"/>
</dbReference>
<dbReference type="InterPro" id="IPR036775">
    <property type="entry name" value="DNA_pol_Y-fam_lit_finger_sf"/>
</dbReference>
<dbReference type="Gene3D" id="3.40.50.10190">
    <property type="entry name" value="BRCT domain"/>
    <property type="match status" value="1"/>
</dbReference>
<dbReference type="EMBL" id="CAXAJV020001300">
    <property type="protein sequence ID" value="CAL7950755.1"/>
    <property type="molecule type" value="Genomic_DNA"/>
</dbReference>
<keyword evidence="4 13" id="KW-0237">DNA synthesis</keyword>
<dbReference type="Gene3D" id="3.30.1490.100">
    <property type="entry name" value="DNA polymerase, Y-family, little finger domain"/>
    <property type="match status" value="1"/>
</dbReference>
<protein>
    <recommendedName>
        <fullName evidence="3 13">DNA repair protein REV1</fullName>
        <ecNumber evidence="13">2.7.7.-</ecNumber>
    </recommendedName>
</protein>
<evidence type="ECO:0000256" key="11">
    <source>
        <dbReference type="ARBA" id="ARBA00023204"/>
    </source>
</evidence>
<dbReference type="PROSITE" id="PS50173">
    <property type="entry name" value="UMUC"/>
    <property type="match status" value="1"/>
</dbReference>
<dbReference type="SUPFAM" id="SSF100879">
    <property type="entry name" value="Lesion bypass DNA polymerase (Y-family), little finger domain"/>
    <property type="match status" value="1"/>
</dbReference>
<dbReference type="PIRSF" id="PIRSF036573">
    <property type="entry name" value="REV1"/>
    <property type="match status" value="1"/>
</dbReference>
<dbReference type="SUPFAM" id="SSF56672">
    <property type="entry name" value="DNA/RNA polymerases"/>
    <property type="match status" value="1"/>
</dbReference>
<dbReference type="InterPro" id="IPR036420">
    <property type="entry name" value="BRCT_dom_sf"/>
</dbReference>
<keyword evidence="18" id="KW-1185">Reference proteome</keyword>
<keyword evidence="7" id="KW-0479">Metal-binding</keyword>
<evidence type="ECO:0000256" key="2">
    <source>
        <dbReference type="ARBA" id="ARBA00010945"/>
    </source>
</evidence>
<keyword evidence="10 13" id="KW-0238">DNA-binding</keyword>
<comment type="caution">
    <text evidence="17">The sequence shown here is derived from an EMBL/GenBank/DDBJ whole genome shotgun (WGS) entry which is preliminary data.</text>
</comment>
<dbReference type="InterPro" id="IPR053848">
    <property type="entry name" value="IMS_HHH_1"/>
</dbReference>
<dbReference type="SUPFAM" id="SSF52113">
    <property type="entry name" value="BRCT domain"/>
    <property type="match status" value="1"/>
</dbReference>
<dbReference type="Pfam" id="PF11799">
    <property type="entry name" value="IMS_C"/>
    <property type="match status" value="1"/>
</dbReference>
<organism evidence="17 18">
    <name type="scientific">Xylocopa violacea</name>
    <name type="common">Violet carpenter bee</name>
    <name type="synonym">Apis violacea</name>
    <dbReference type="NCBI Taxonomy" id="135666"/>
    <lineage>
        <taxon>Eukaryota</taxon>
        <taxon>Metazoa</taxon>
        <taxon>Ecdysozoa</taxon>
        <taxon>Arthropoda</taxon>
        <taxon>Hexapoda</taxon>
        <taxon>Insecta</taxon>
        <taxon>Pterygota</taxon>
        <taxon>Neoptera</taxon>
        <taxon>Endopterygota</taxon>
        <taxon>Hymenoptera</taxon>
        <taxon>Apocrita</taxon>
        <taxon>Aculeata</taxon>
        <taxon>Apoidea</taxon>
        <taxon>Anthophila</taxon>
        <taxon>Apidae</taxon>
        <taxon>Xylocopa</taxon>
        <taxon>Xylocopa</taxon>
    </lineage>
</organism>
<dbReference type="InterPro" id="IPR001357">
    <property type="entry name" value="BRCT_dom"/>
</dbReference>
<feature type="region of interest" description="Disordered" evidence="14">
    <location>
        <begin position="764"/>
        <end position="787"/>
    </location>
</feature>
<evidence type="ECO:0000256" key="14">
    <source>
        <dbReference type="SAM" id="MobiDB-lite"/>
    </source>
</evidence>
<dbReference type="InterPro" id="IPR012112">
    <property type="entry name" value="REV1"/>
</dbReference>
<dbReference type="CDD" id="cd17719">
    <property type="entry name" value="BRCT_Rev1"/>
    <property type="match status" value="1"/>
</dbReference>
<dbReference type="SMART" id="SM00292">
    <property type="entry name" value="BRCT"/>
    <property type="match status" value="1"/>
</dbReference>
<evidence type="ECO:0000256" key="8">
    <source>
        <dbReference type="ARBA" id="ARBA00022763"/>
    </source>
</evidence>
<dbReference type="Pfam" id="PF21999">
    <property type="entry name" value="IMS_HHH_1"/>
    <property type="match status" value="1"/>
</dbReference>
<evidence type="ECO:0000256" key="4">
    <source>
        <dbReference type="ARBA" id="ARBA00022634"/>
    </source>
</evidence>
<dbReference type="Gene3D" id="1.10.150.20">
    <property type="entry name" value="5' to 3' exonuclease, C-terminal subdomain"/>
    <property type="match status" value="1"/>
</dbReference>
<feature type="compositionally biased region" description="Basic residues" evidence="14">
    <location>
        <begin position="941"/>
        <end position="951"/>
    </location>
</feature>
<dbReference type="InterPro" id="IPR038401">
    <property type="entry name" value="Rev1_C_sf"/>
</dbReference>
<dbReference type="PANTHER" id="PTHR45990:SF1">
    <property type="entry name" value="DNA REPAIR PROTEIN REV1"/>
    <property type="match status" value="1"/>
</dbReference>
<dbReference type="Gene3D" id="6.10.250.1630">
    <property type="match status" value="2"/>
</dbReference>
<dbReference type="Pfam" id="PF00817">
    <property type="entry name" value="IMS"/>
    <property type="match status" value="1"/>
</dbReference>
<evidence type="ECO:0000256" key="10">
    <source>
        <dbReference type="ARBA" id="ARBA00023125"/>
    </source>
</evidence>
<keyword evidence="11 13" id="KW-0234">DNA repair</keyword>
<evidence type="ECO:0000256" key="1">
    <source>
        <dbReference type="ARBA" id="ARBA00004123"/>
    </source>
</evidence>
<feature type="region of interest" description="Disordered" evidence="14">
    <location>
        <begin position="688"/>
        <end position="710"/>
    </location>
</feature>
<keyword evidence="12 13" id="KW-0539">Nucleus</keyword>
<feature type="domain" description="BRCT" evidence="15">
    <location>
        <begin position="42"/>
        <end position="133"/>
    </location>
</feature>
<dbReference type="EC" id="2.7.7.-" evidence="13"/>
<proteinExistence type="inferred from homology"/>
<feature type="region of interest" description="Disordered" evidence="14">
    <location>
        <begin position="908"/>
        <end position="959"/>
    </location>
</feature>
<name>A0ABP1PBX9_XYLVO</name>